<dbReference type="Proteomes" id="UP001319921">
    <property type="component" value="Chromosome"/>
</dbReference>
<sequence>MNYKTPLILAIVIAIAIIVGILVFANSHTANITNNNDSLNYTTIGIIYTYNISPLVNFVHYYYNNSNISLIPQIVGNGTIRIIVFNETKAIISYFKASSPLSSLAFYAINETLVKHGFKFSQYNTLLYDYKNTTAFGFDGYYFYLVSDNGTLNTTIMLLKYLYTSQKIFTSQQSENIIAYGNINNNSFTLFSESSQIILKSNSTLAFNNITQMLKYFNITLGNFTAAGKVIFKNSSIIIYSINSTYKGKNLYIIVGIKNNGNNQTYEVLILSHNEISINEVFKELS</sequence>
<evidence type="ECO:0000313" key="2">
    <source>
        <dbReference type="EMBL" id="BDB98710.1"/>
    </source>
</evidence>
<protein>
    <submittedName>
        <fullName evidence="2">Uncharacterized protein</fullName>
    </submittedName>
</protein>
<evidence type="ECO:0000256" key="1">
    <source>
        <dbReference type="SAM" id="Phobius"/>
    </source>
</evidence>
<dbReference type="AlphaFoldDB" id="A0AAQ4CSC9"/>
<keyword evidence="1" id="KW-1133">Transmembrane helix</keyword>
<gene>
    <name evidence="2" type="ORF">SACC_17270</name>
</gene>
<accession>A0AAQ4CSC9</accession>
<name>A0AAQ4CSC9_9CREN</name>
<feature type="transmembrane region" description="Helical" evidence="1">
    <location>
        <begin position="7"/>
        <end position="25"/>
    </location>
</feature>
<reference evidence="2 3" key="1">
    <citation type="journal article" date="2022" name="Microbiol. Resour. Announc.">
        <title>Complete Genome Sequence of the Hyperthermophilic and Acidophilic Archaeon Saccharolobus caldissimus Strain HS-3T.</title>
        <authorList>
            <person name="Sakai H.D."/>
            <person name="Kurosawa N."/>
        </authorList>
    </citation>
    <scope>NUCLEOTIDE SEQUENCE [LARGE SCALE GENOMIC DNA]</scope>
    <source>
        <strain evidence="2 3">JCM32116</strain>
    </source>
</reference>
<organism evidence="2 3">
    <name type="scientific">Saccharolobus caldissimus</name>
    <dbReference type="NCBI Taxonomy" id="1702097"/>
    <lineage>
        <taxon>Archaea</taxon>
        <taxon>Thermoproteota</taxon>
        <taxon>Thermoprotei</taxon>
        <taxon>Sulfolobales</taxon>
        <taxon>Sulfolobaceae</taxon>
        <taxon>Saccharolobus</taxon>
    </lineage>
</organism>
<dbReference type="RefSeq" id="WP_229569087.1">
    <property type="nucleotide sequence ID" value="NZ_AP025226.1"/>
</dbReference>
<keyword evidence="3" id="KW-1185">Reference proteome</keyword>
<dbReference type="GeneID" id="68866458"/>
<dbReference type="EMBL" id="AP025226">
    <property type="protein sequence ID" value="BDB98710.1"/>
    <property type="molecule type" value="Genomic_DNA"/>
</dbReference>
<evidence type="ECO:0000313" key="3">
    <source>
        <dbReference type="Proteomes" id="UP001319921"/>
    </source>
</evidence>
<dbReference type="KEGG" id="scas:SACC_17270"/>
<keyword evidence="1" id="KW-0472">Membrane</keyword>
<proteinExistence type="predicted"/>
<keyword evidence="1" id="KW-0812">Transmembrane</keyword>